<reference evidence="2 3" key="1">
    <citation type="submission" date="2023-05" db="EMBL/GenBank/DDBJ databases">
        <title>Flavobacterium sedimenti sp. nov., isolated from the sediment.</title>
        <authorList>
            <person name="Wu N."/>
        </authorList>
    </citation>
    <scope>NUCLEOTIDE SEQUENCE [LARGE SCALE GENOMIC DNA]</scope>
    <source>
        <strain evidence="2 3">YZ-48</strain>
    </source>
</reference>
<protein>
    <submittedName>
        <fullName evidence="2">DUF5686 family protein</fullName>
    </submittedName>
</protein>
<dbReference type="InterPro" id="IPR008969">
    <property type="entry name" value="CarboxyPept-like_regulatory"/>
</dbReference>
<dbReference type="SUPFAM" id="SSF49464">
    <property type="entry name" value="Carboxypeptidase regulatory domain-like"/>
    <property type="match status" value="1"/>
</dbReference>
<accession>A0ABT6XMV8</accession>
<feature type="signal peptide" evidence="1">
    <location>
        <begin position="1"/>
        <end position="17"/>
    </location>
</feature>
<dbReference type="RefSeq" id="WP_283238088.1">
    <property type="nucleotide sequence ID" value="NZ_JASGBP010000001.1"/>
</dbReference>
<sequence>MKRFLYLLFFFSLSLQAQFQVNGIVKNAETKKPLPFATLKTEKGFTTITDVDGKFNLLLPEAPETLTVSYVGYTTQSYSLFEQKKFLTLLLVPRTEEMKEAIVSNTTLAHRVIREVIRLKNQNNPLQKLNTFQYKTYNKLLVTANPDSISGKIDTLFTDFSAKEKGFKIDSSDYKFKKIITKQHLFLTEKVSVFQFEKPVVKETIIGTKMAGFKEPIYELLGFSLQSASVYDDKYELFETKYKSPISDNALEEYRYKILDTVTLGNRKVWVLYFNNKISRKGLEGLLYIDRENFAVAKAVMRIRGVLNITGIHEFDYLPEEKVWFPVRKDFKISKGKSKEPTSILGGRIEFAAESDEDTKGKNASDFTYLASEMRVFDLQINPKLKIKKSYIAIDVRPNANQKEETFWKAYRLDSLDVRSEKTYVALDSLVTKEKIEKKIKFGRKIINGYLPFGPFDFDLRYLLSYNNYEGFRLGIGGITNEVFSKKFRLEGYTAYGIKDDDSKYHLGGAVRIGNFSNSWIGGSFTDDLREIASTTFAIDKRVFKLYDPRPINISTFYNHKTWRAFVETKIIPKTESIWQLTHSDIQPLFDYTFLNNDRLYREFGMTMAMVSIQWNPFSDYMQTPNGKIEFEKRYPKFTFQFTQSVANLFNNDFEFTKVDARIEYEKKYLNGQKSTVLIQAGYVNGAVPITHLYNSSPNNLTKDNLLQRITIAGKNSFETMYFNEFFSSEFVMLQFKHGFKRIELFKKVRPSLVLVSRMAWGDLKNPQQHIGITYKTLNDGFFESGIELNQIYKGFGLTGFYRYGPYQLARFEDNIALKLSFVLDLGL</sequence>
<dbReference type="Pfam" id="PF13715">
    <property type="entry name" value="CarbopepD_reg_2"/>
    <property type="match status" value="1"/>
</dbReference>
<dbReference type="Pfam" id="PF18939">
    <property type="entry name" value="DUF5686"/>
    <property type="match status" value="1"/>
</dbReference>
<evidence type="ECO:0000256" key="1">
    <source>
        <dbReference type="SAM" id="SignalP"/>
    </source>
</evidence>
<proteinExistence type="predicted"/>
<gene>
    <name evidence="2" type="ORF">QHT84_03175</name>
</gene>
<evidence type="ECO:0000313" key="2">
    <source>
        <dbReference type="EMBL" id="MDI9256411.1"/>
    </source>
</evidence>
<dbReference type="EMBL" id="JASGBP010000001">
    <property type="protein sequence ID" value="MDI9256411.1"/>
    <property type="molecule type" value="Genomic_DNA"/>
</dbReference>
<name>A0ABT6XMV8_9FLAO</name>
<dbReference type="InterPro" id="IPR043741">
    <property type="entry name" value="DUF5686"/>
</dbReference>
<feature type="chain" id="PRO_5047413163" evidence="1">
    <location>
        <begin position="18"/>
        <end position="828"/>
    </location>
</feature>
<organism evidence="2 3">
    <name type="scientific">Flavobacterium sedimenticola</name>
    <dbReference type="NCBI Taxonomy" id="3043286"/>
    <lineage>
        <taxon>Bacteria</taxon>
        <taxon>Pseudomonadati</taxon>
        <taxon>Bacteroidota</taxon>
        <taxon>Flavobacteriia</taxon>
        <taxon>Flavobacteriales</taxon>
        <taxon>Flavobacteriaceae</taxon>
        <taxon>Flavobacterium</taxon>
    </lineage>
</organism>
<comment type="caution">
    <text evidence="2">The sequence shown here is derived from an EMBL/GenBank/DDBJ whole genome shotgun (WGS) entry which is preliminary data.</text>
</comment>
<keyword evidence="3" id="KW-1185">Reference proteome</keyword>
<dbReference type="Proteomes" id="UP001230035">
    <property type="component" value="Unassembled WGS sequence"/>
</dbReference>
<evidence type="ECO:0000313" key="3">
    <source>
        <dbReference type="Proteomes" id="UP001230035"/>
    </source>
</evidence>
<dbReference type="Gene3D" id="2.60.40.1120">
    <property type="entry name" value="Carboxypeptidase-like, regulatory domain"/>
    <property type="match status" value="1"/>
</dbReference>
<keyword evidence="1" id="KW-0732">Signal</keyword>